<evidence type="ECO:0000313" key="2">
    <source>
        <dbReference type="Proteomes" id="UP000626109"/>
    </source>
</evidence>
<dbReference type="Gene3D" id="2.160.20.80">
    <property type="entry name" value="E3 ubiquitin-protein ligase SopA"/>
    <property type="match status" value="1"/>
</dbReference>
<gene>
    <name evidence="1" type="ORF">PGLA2088_LOCUS24456</name>
</gene>
<accession>A0A813JRW1</accession>
<protein>
    <submittedName>
        <fullName evidence="1">Uncharacterized protein</fullName>
    </submittedName>
</protein>
<dbReference type="EMBL" id="CAJNNW010026442">
    <property type="protein sequence ID" value="CAE8685423.1"/>
    <property type="molecule type" value="Genomic_DNA"/>
</dbReference>
<dbReference type="Proteomes" id="UP000626109">
    <property type="component" value="Unassembled WGS sequence"/>
</dbReference>
<evidence type="ECO:0000313" key="1">
    <source>
        <dbReference type="EMBL" id="CAE8685423.1"/>
    </source>
</evidence>
<organism evidence="1 2">
    <name type="scientific">Polarella glacialis</name>
    <name type="common">Dinoflagellate</name>
    <dbReference type="NCBI Taxonomy" id="89957"/>
    <lineage>
        <taxon>Eukaryota</taxon>
        <taxon>Sar</taxon>
        <taxon>Alveolata</taxon>
        <taxon>Dinophyceae</taxon>
        <taxon>Suessiales</taxon>
        <taxon>Suessiaceae</taxon>
        <taxon>Polarella</taxon>
    </lineage>
</organism>
<comment type="caution">
    <text evidence="1">The sequence shown here is derived from an EMBL/GenBank/DDBJ whole genome shotgun (WGS) entry which is preliminary data.</text>
</comment>
<dbReference type="SUPFAM" id="SSF141571">
    <property type="entry name" value="Pentapeptide repeat-like"/>
    <property type="match status" value="1"/>
</dbReference>
<dbReference type="AlphaFoldDB" id="A0A813JRW1"/>
<reference evidence="1" key="1">
    <citation type="submission" date="2021-02" db="EMBL/GenBank/DDBJ databases">
        <authorList>
            <person name="Dougan E. K."/>
            <person name="Rhodes N."/>
            <person name="Thang M."/>
            <person name="Chan C."/>
        </authorList>
    </citation>
    <scope>NUCLEOTIDE SEQUENCE</scope>
</reference>
<name>A0A813JRW1_POLGL</name>
<sequence length="497" mass="55884">MEAGARRCRSGSGRWCEGKDEDQHVVFVVRGQGHCEQVPRRALTPEVSPVLLAMVEERGADDTLPRGEMDGQGRYVLEGPVNKHAFSLLVECVRHGGCLPSLEMAKRLQDFNLEALLEACRFIDYYLLPGLSKMQLTKELLASFVRAGPLAHEVLDLDKLGLCRSEMIMDRIHLEGLRIKSLKLENSHIRRISIKRCDLLDCELSLTVSAGEVQICNSRLENVQLGMFTMSTSVEDNSQLVRCNLRVVEELVVTDSELHDCTFRGSDEDRKDREIISAVFRNSELHGDVTLPFDKIVCENTYFHGGLIHMTKSGSSISLKKARLRTLPRIDSEGKINLSLEDCDLLEPLKFDRMRLQLSGVRCSKPCEFVDAEFASKVCGITFPRGSKFLNVRFMDGLQDCIATGCRFECCNLGYGQNAFSESLLTQCQFQSCCFPFLEENSPVANFSGSNFVACRIQWSGQFAHEENFVINSHWLRKWNLAGCTVSDVVTPSQQTQ</sequence>
<proteinExistence type="predicted"/>